<dbReference type="SMART" id="SM00382">
    <property type="entry name" value="AAA"/>
    <property type="match status" value="1"/>
</dbReference>
<dbReference type="RefSeq" id="WP_200233297.1">
    <property type="nucleotide sequence ID" value="NZ_NRRV01000002.1"/>
</dbReference>
<dbReference type="PANTHER" id="PTHR32071:SF122">
    <property type="entry name" value="SIGMA FACTOR"/>
    <property type="match status" value="1"/>
</dbReference>
<dbReference type="Pfam" id="PF00158">
    <property type="entry name" value="Sigma54_activat"/>
    <property type="match status" value="1"/>
</dbReference>
<keyword evidence="5" id="KW-1185">Reference proteome</keyword>
<proteinExistence type="predicted"/>
<dbReference type="PANTHER" id="PTHR32071">
    <property type="entry name" value="TRANSCRIPTIONAL REGULATORY PROTEIN"/>
    <property type="match status" value="1"/>
</dbReference>
<evidence type="ECO:0000313" key="5">
    <source>
        <dbReference type="Proteomes" id="UP000748752"/>
    </source>
</evidence>
<evidence type="ECO:0000256" key="2">
    <source>
        <dbReference type="ARBA" id="ARBA00022840"/>
    </source>
</evidence>
<keyword evidence="1" id="KW-0547">Nucleotide-binding</keyword>
<protein>
    <submittedName>
        <fullName evidence="4">Fis family transcriptional regulator</fullName>
    </submittedName>
</protein>
<evidence type="ECO:0000313" key="4">
    <source>
        <dbReference type="EMBL" id="MBK1629392.1"/>
    </source>
</evidence>
<evidence type="ECO:0000256" key="1">
    <source>
        <dbReference type="ARBA" id="ARBA00022741"/>
    </source>
</evidence>
<evidence type="ECO:0000259" key="3">
    <source>
        <dbReference type="PROSITE" id="PS50045"/>
    </source>
</evidence>
<gene>
    <name evidence="4" type="ORF">CKO31_01305</name>
</gene>
<dbReference type="PROSITE" id="PS50045">
    <property type="entry name" value="SIGMA54_INTERACT_4"/>
    <property type="match status" value="1"/>
</dbReference>
<organism evidence="4 5">
    <name type="scientific">Thiohalocapsa halophila</name>
    <dbReference type="NCBI Taxonomy" id="69359"/>
    <lineage>
        <taxon>Bacteria</taxon>
        <taxon>Pseudomonadati</taxon>
        <taxon>Pseudomonadota</taxon>
        <taxon>Gammaproteobacteria</taxon>
        <taxon>Chromatiales</taxon>
        <taxon>Chromatiaceae</taxon>
        <taxon>Thiohalocapsa</taxon>
    </lineage>
</organism>
<dbReference type="Proteomes" id="UP000748752">
    <property type="component" value="Unassembled WGS sequence"/>
</dbReference>
<dbReference type="Gene3D" id="3.40.50.300">
    <property type="entry name" value="P-loop containing nucleotide triphosphate hydrolases"/>
    <property type="match status" value="1"/>
</dbReference>
<dbReference type="InterPro" id="IPR027417">
    <property type="entry name" value="P-loop_NTPase"/>
</dbReference>
<dbReference type="CDD" id="cd00009">
    <property type="entry name" value="AAA"/>
    <property type="match status" value="1"/>
</dbReference>
<comment type="caution">
    <text evidence="4">The sequence shown here is derived from an EMBL/GenBank/DDBJ whole genome shotgun (WGS) entry which is preliminary data.</text>
</comment>
<reference evidence="4 5" key="1">
    <citation type="journal article" date="2020" name="Microorganisms">
        <title>Osmotic Adaptation and Compatible Solute Biosynthesis of Phototrophic Bacteria as Revealed from Genome Analyses.</title>
        <authorList>
            <person name="Imhoff J.F."/>
            <person name="Rahn T."/>
            <person name="Kunzel S."/>
            <person name="Keller A."/>
            <person name="Neulinger S.C."/>
        </authorList>
    </citation>
    <scope>NUCLEOTIDE SEQUENCE [LARGE SCALE GENOMIC DNA]</scope>
    <source>
        <strain evidence="4 5">DSM 6210</strain>
    </source>
</reference>
<dbReference type="EMBL" id="NRRV01000002">
    <property type="protein sequence ID" value="MBK1629392.1"/>
    <property type="molecule type" value="Genomic_DNA"/>
</dbReference>
<feature type="domain" description="Sigma-54 factor interaction" evidence="3">
    <location>
        <begin position="160"/>
        <end position="422"/>
    </location>
</feature>
<dbReference type="Gene3D" id="1.10.8.60">
    <property type="match status" value="1"/>
</dbReference>
<keyword evidence="2" id="KW-0067">ATP-binding</keyword>
<dbReference type="InterPro" id="IPR003593">
    <property type="entry name" value="AAA+_ATPase"/>
</dbReference>
<dbReference type="SUPFAM" id="SSF52540">
    <property type="entry name" value="P-loop containing nucleoside triphosphate hydrolases"/>
    <property type="match status" value="1"/>
</dbReference>
<dbReference type="InterPro" id="IPR002078">
    <property type="entry name" value="Sigma_54_int"/>
</dbReference>
<name>A0ABS1CBU5_9GAMM</name>
<sequence>MSPKRHLSPDDRAYFGLLCETVFANPFAADRGRLARLLGNDASAPSAELVSQAVEYHRLMPGLDARLGKLAVGGLARLQDFAGEDRALMRRVFLFHCYQRFAERFDPLIARGGSGGLGRGLARELTEALAGCGFEPNEQRRWIALYYQLRRAYFFIDQALVGRSAPMRALRQALWNSVFTADLASYALLLWERLQDFPTLLLGETGTGKGQAAAAIGRSGVIVLNKAGDGFSRPIADGLIATNLSALSEGLIESELFGHRKGAFTGAVEHHEGLFARCDAQGTLFLDEIGDLSLPVQTKLLRLLQERSFSPVGSHEERRFAGRIVAATNRPLAALLGGDGFRLDLFYRLSANIITLPTLRERLDADPAELEELVDALLVRLAGDAAAALRARVLDALRQLPGGYPWPGNVRELEQAVRRIILTGGYAPDPLPQRADQDAWLEAAAAGRLDAPALLGGYCQRLYQRLGTYEAVARVTGFDRRTVKRHCQTA</sequence>
<accession>A0ABS1CBU5</accession>